<evidence type="ECO:0000313" key="3">
    <source>
        <dbReference type="Proteomes" id="UP000813385"/>
    </source>
</evidence>
<reference evidence="2" key="1">
    <citation type="journal article" date="2021" name="Nat. Commun.">
        <title>Genetic determinants of endophytism in the Arabidopsis root mycobiome.</title>
        <authorList>
            <person name="Mesny F."/>
            <person name="Miyauchi S."/>
            <person name="Thiergart T."/>
            <person name="Pickel B."/>
            <person name="Atanasova L."/>
            <person name="Karlsson M."/>
            <person name="Huettel B."/>
            <person name="Barry K.W."/>
            <person name="Haridas S."/>
            <person name="Chen C."/>
            <person name="Bauer D."/>
            <person name="Andreopoulos W."/>
            <person name="Pangilinan J."/>
            <person name="LaButti K."/>
            <person name="Riley R."/>
            <person name="Lipzen A."/>
            <person name="Clum A."/>
            <person name="Drula E."/>
            <person name="Henrissat B."/>
            <person name="Kohler A."/>
            <person name="Grigoriev I.V."/>
            <person name="Martin F.M."/>
            <person name="Hacquard S."/>
        </authorList>
    </citation>
    <scope>NUCLEOTIDE SEQUENCE</scope>
    <source>
        <strain evidence="2">MPI-CAGE-AT-0016</strain>
    </source>
</reference>
<accession>A0A8K0TSN7</accession>
<dbReference type="Proteomes" id="UP000813385">
    <property type="component" value="Unassembled WGS sequence"/>
</dbReference>
<name>A0A8K0TSN7_9PEZI</name>
<protein>
    <submittedName>
        <fullName evidence="2">Tafazzin</fullName>
    </submittedName>
</protein>
<feature type="compositionally biased region" description="Low complexity" evidence="1">
    <location>
        <begin position="41"/>
        <end position="71"/>
    </location>
</feature>
<proteinExistence type="predicted"/>
<dbReference type="AlphaFoldDB" id="A0A8K0TSN7"/>
<dbReference type="OrthoDB" id="5278911at2759"/>
<organism evidence="2 3">
    <name type="scientific">Plectosphaerella cucumerina</name>
    <dbReference type="NCBI Taxonomy" id="40658"/>
    <lineage>
        <taxon>Eukaryota</taxon>
        <taxon>Fungi</taxon>
        <taxon>Dikarya</taxon>
        <taxon>Ascomycota</taxon>
        <taxon>Pezizomycotina</taxon>
        <taxon>Sordariomycetes</taxon>
        <taxon>Hypocreomycetidae</taxon>
        <taxon>Glomerellales</taxon>
        <taxon>Plectosphaerellaceae</taxon>
        <taxon>Plectosphaerella</taxon>
    </lineage>
</organism>
<feature type="region of interest" description="Disordered" evidence="1">
    <location>
        <begin position="1"/>
        <end position="117"/>
    </location>
</feature>
<sequence length="481" mass="52392">MPKKRHQSNFSKPQSTAPASLGASSARPTSSETQTKGVNELLASLRRAALASSDHPPAASVAASSSSFVSPGTPGTLPPSIRQILQIPETPPPAPRRPVRRDADGRRFPPGPRAPRSWLEQRVRNLNTASSAGSRPLGQGGRAHFYRMPGSYVPDRGSMTDLILRRMAVDWEFQSVYDQHYLHTLHSRLRSALIAYVGVWSERGISPRDLRIIIAPFPDGQEGEGVAPASTESLASLNADFHCLDLSGSIGHGLTVRELTDILFPPRLASPAAAQVQDSWDEAEAPSLPPQLLPNLTHLSLAVDPSTGSKSPSWKHLLALAPRLGSLTHLSLAYWPEPSLTPNSKFATVSGTTSGRPVQYSGTGPYAHSLDDDWAEAVILLRRLSRSLYRLEYLDLTGCGAWFAALMYDRDGDRVDWEVDWGKVTMLTLRDGYDVAEDTVLGDKERVRRAVATAESVEKHIIGKRSGKGRFIDVDKDAVEP</sequence>
<gene>
    <name evidence="2" type="ORF">B0T11DRAFT_6322</name>
</gene>
<keyword evidence="3" id="KW-1185">Reference proteome</keyword>
<evidence type="ECO:0000313" key="2">
    <source>
        <dbReference type="EMBL" id="KAH7375126.1"/>
    </source>
</evidence>
<evidence type="ECO:0000256" key="1">
    <source>
        <dbReference type="SAM" id="MobiDB-lite"/>
    </source>
</evidence>
<feature type="compositionally biased region" description="Polar residues" evidence="1">
    <location>
        <begin position="8"/>
        <end position="37"/>
    </location>
</feature>
<dbReference type="EMBL" id="JAGPXD010000001">
    <property type="protein sequence ID" value="KAH7375126.1"/>
    <property type="molecule type" value="Genomic_DNA"/>
</dbReference>
<comment type="caution">
    <text evidence="2">The sequence shown here is derived from an EMBL/GenBank/DDBJ whole genome shotgun (WGS) entry which is preliminary data.</text>
</comment>